<feature type="binding site" evidence="10">
    <location>
        <position position="568"/>
    </location>
    <ligand>
        <name>[4Fe-4S] cluster</name>
        <dbReference type="ChEBI" id="CHEBI:49883"/>
        <note>4Fe-4S-S-AdoMet</note>
    </ligand>
</feature>
<proteinExistence type="inferred from homology"/>
<protein>
    <recommendedName>
        <fullName evidence="10">Phosphomethylpyrimidine synthase</fullName>
        <ecNumber evidence="10">4.1.99.17</ecNumber>
    </recommendedName>
    <alternativeName>
        <fullName evidence="10">Hydroxymethylpyrimidine phosphate synthase</fullName>
        <shortName evidence="10">HMP-P synthase</shortName>
        <shortName evidence="10">HMP-phosphate synthase</shortName>
        <shortName evidence="10">HMPP synthase</shortName>
    </alternativeName>
    <alternativeName>
        <fullName evidence="10">Thiamine biosynthesis protein ThiC</fullName>
    </alternativeName>
</protein>
<dbReference type="InterPro" id="IPR002817">
    <property type="entry name" value="ThiC/BzaA/B"/>
</dbReference>
<feature type="binding site" evidence="10">
    <location>
        <position position="247"/>
    </location>
    <ligand>
        <name>substrate</name>
    </ligand>
</feature>
<organism evidence="12 13">
    <name type="scientific">Novosphingobium mangrovi</name>
    <name type="common">ex Hu et al. 2023</name>
    <dbReference type="NCBI Taxonomy" id="2930094"/>
    <lineage>
        <taxon>Bacteria</taxon>
        <taxon>Pseudomonadati</taxon>
        <taxon>Pseudomonadota</taxon>
        <taxon>Alphaproteobacteria</taxon>
        <taxon>Sphingomonadales</taxon>
        <taxon>Sphingomonadaceae</taxon>
        <taxon>Novosphingobium</taxon>
    </lineage>
</organism>
<dbReference type="PANTHER" id="PTHR30557">
    <property type="entry name" value="THIAMINE BIOSYNTHESIS PROTEIN THIC"/>
    <property type="match status" value="1"/>
</dbReference>
<dbReference type="Gene3D" id="3.20.20.540">
    <property type="entry name" value="Radical SAM ThiC family, central domain"/>
    <property type="match status" value="1"/>
</dbReference>
<keyword evidence="4 10" id="KW-0479">Metal-binding</keyword>
<comment type="subunit">
    <text evidence="10">Homodimer.</text>
</comment>
<keyword evidence="3 10" id="KW-0949">S-adenosyl-L-methionine</keyword>
<keyword evidence="13" id="KW-1185">Reference proteome</keyword>
<feature type="binding site" evidence="10">
    <location>
        <position position="412"/>
    </location>
    <ligand>
        <name>substrate</name>
    </ligand>
</feature>
<evidence type="ECO:0000313" key="12">
    <source>
        <dbReference type="EMBL" id="MCJ1960780.1"/>
    </source>
</evidence>
<dbReference type="Proteomes" id="UP001162802">
    <property type="component" value="Unassembled WGS sequence"/>
</dbReference>
<dbReference type="InterPro" id="IPR025747">
    <property type="entry name" value="ThiC-associated_dom"/>
</dbReference>
<evidence type="ECO:0000256" key="2">
    <source>
        <dbReference type="ARBA" id="ARBA00022485"/>
    </source>
</evidence>
<feature type="binding site" evidence="10">
    <location>
        <position position="312"/>
    </location>
    <ligand>
        <name>substrate</name>
    </ligand>
</feature>
<feature type="binding site" evidence="10">
    <location>
        <begin position="373"/>
        <end position="376"/>
    </location>
    <ligand>
        <name>substrate</name>
    </ligand>
</feature>
<evidence type="ECO:0000256" key="7">
    <source>
        <dbReference type="ARBA" id="ARBA00023004"/>
    </source>
</evidence>
<dbReference type="Pfam" id="PF13667">
    <property type="entry name" value="ThiC-associated"/>
    <property type="match status" value="1"/>
</dbReference>
<keyword evidence="6 10" id="KW-0784">Thiamine biosynthesis</keyword>
<sequence length="630" mass="69217">MADINSKLEIGVTTGPIRGSRKIHVPAQSNPAIRVAMREIDLEPSSGEPPVRVYDTSGPYTDPEATIDISAGLAALRRDWQLARDDVEEYAPREVKPEDNGMTGPDRSGGVPAFPTALRKPLRAKAGGNISQMHYARRGIITPEMEYVAERENLGRARLAEYSRSGESFGASIPDYVTPEFVRDEVARGRAIIPSNVNHPECEPMAIGRNFLVKVNANIGNSAVASDVASEVDKMVWSIRWGADTVMDLSTGRNIHDTREWIIRNSPVPIGTVPIYQALEKVGGVAEDLNWDVFRDTLIEQAEQGVDYFTIHAGVRLAYVPLAAKRLTGIVSRGGSIMAKWCLAHHKESFLYEHFDEITEIMKAYDIAYSLGDGLRPGSIYDANDEAQFAELFTLGELTKKAWSQDVQVMIEGPGHVPMHKIKENMEKQLESCGEAPFYTLGPLTTDIAPGYDHITSGIGAAQIGWYGTAMLCYVTPKEHLGLPDRDDVKVGVVTYKLAAHAADLAKGHPAAQVRDDALSKARFEFRWRDQFNLSLDPDTAELYHDQTLPAEGAKTAHFCSMCGPKFCSMRISQEVRDFAARQNQGADGFLAASAPQAAGVAEKGMEEMSKVFKETGSELYMGQGDREHD</sequence>
<dbReference type="GO" id="GO:0070284">
    <property type="term" value="F:phosphomethylpyrimidine synthase activity"/>
    <property type="evidence" value="ECO:0007669"/>
    <property type="project" value="UniProtKB-EC"/>
</dbReference>
<keyword evidence="9 10" id="KW-0456">Lyase</keyword>
<evidence type="ECO:0000256" key="8">
    <source>
        <dbReference type="ARBA" id="ARBA00023014"/>
    </source>
</evidence>
<comment type="cofactor">
    <cofactor evidence="10">
        <name>[4Fe-4S] cluster</name>
        <dbReference type="ChEBI" id="CHEBI:49883"/>
    </cofactor>
    <text evidence="10">Binds 1 [4Fe-4S] cluster per subunit. The cluster is coordinated with 3 cysteines and an exchangeable S-adenosyl-L-methionine.</text>
</comment>
<dbReference type="HAMAP" id="MF_00089">
    <property type="entry name" value="ThiC"/>
    <property type="match status" value="1"/>
</dbReference>
<dbReference type="Pfam" id="PF01964">
    <property type="entry name" value="ThiC_Rad_SAM"/>
    <property type="match status" value="1"/>
</dbReference>
<evidence type="ECO:0000313" key="13">
    <source>
        <dbReference type="Proteomes" id="UP001162802"/>
    </source>
</evidence>
<evidence type="ECO:0000256" key="10">
    <source>
        <dbReference type="HAMAP-Rule" id="MF_00089"/>
    </source>
</evidence>
<evidence type="ECO:0000259" key="11">
    <source>
        <dbReference type="Pfam" id="PF13667"/>
    </source>
</evidence>
<feature type="binding site" evidence="10">
    <location>
        <position position="560"/>
    </location>
    <ligand>
        <name>[4Fe-4S] cluster</name>
        <dbReference type="ChEBI" id="CHEBI:49883"/>
        <note>4Fe-4S-S-AdoMet</note>
    </ligand>
</feature>
<feature type="binding site" evidence="10">
    <location>
        <position position="218"/>
    </location>
    <ligand>
        <name>substrate</name>
    </ligand>
</feature>
<keyword evidence="5 10" id="KW-0862">Zinc</keyword>
<dbReference type="SFLD" id="SFLDF00407">
    <property type="entry name" value="phosphomethylpyrimidine_syntha"/>
    <property type="match status" value="1"/>
</dbReference>
<comment type="function">
    <text evidence="1 10">Catalyzes the synthesis of the hydroxymethylpyrimidine phosphate (HMP-P) moiety of thiamine from aminoimidazole ribotide (AIR) in a radical S-adenosyl-L-methionine (SAM)-dependent reaction.</text>
</comment>
<feature type="binding site" evidence="10">
    <location>
        <position position="416"/>
    </location>
    <ligand>
        <name>Zn(2+)</name>
        <dbReference type="ChEBI" id="CHEBI:29105"/>
    </ligand>
</feature>
<comment type="pathway">
    <text evidence="10">Cofactor biosynthesis; thiamine diphosphate biosynthesis.</text>
</comment>
<comment type="caution">
    <text evidence="12">The sequence shown here is derived from an EMBL/GenBank/DDBJ whole genome shotgun (WGS) entry which is preliminary data.</text>
</comment>
<feature type="binding site" evidence="10">
    <location>
        <position position="480"/>
    </location>
    <ligand>
        <name>Zn(2+)</name>
        <dbReference type="ChEBI" id="CHEBI:29105"/>
    </ligand>
</feature>
<feature type="binding site" evidence="10">
    <location>
        <position position="563"/>
    </location>
    <ligand>
        <name>[4Fe-4S] cluster</name>
        <dbReference type="ChEBI" id="CHEBI:49883"/>
        <note>4Fe-4S-S-AdoMet</note>
    </ligand>
</feature>
<dbReference type="RefSeq" id="WP_243799240.1">
    <property type="nucleotide sequence ID" value="NZ_JALHAT010000012.1"/>
</dbReference>
<evidence type="ECO:0000256" key="6">
    <source>
        <dbReference type="ARBA" id="ARBA00022977"/>
    </source>
</evidence>
<dbReference type="NCBIfam" id="NF009895">
    <property type="entry name" value="PRK13352.1"/>
    <property type="match status" value="1"/>
</dbReference>
<comment type="catalytic activity">
    <reaction evidence="10">
        <text>5-amino-1-(5-phospho-beta-D-ribosyl)imidazole + S-adenosyl-L-methionine = 4-amino-2-methyl-5-(phosphooxymethyl)pyrimidine + CO + 5'-deoxyadenosine + formate + L-methionine + 3 H(+)</text>
        <dbReference type="Rhea" id="RHEA:24840"/>
        <dbReference type="ChEBI" id="CHEBI:15378"/>
        <dbReference type="ChEBI" id="CHEBI:15740"/>
        <dbReference type="ChEBI" id="CHEBI:17245"/>
        <dbReference type="ChEBI" id="CHEBI:17319"/>
        <dbReference type="ChEBI" id="CHEBI:57844"/>
        <dbReference type="ChEBI" id="CHEBI:58354"/>
        <dbReference type="ChEBI" id="CHEBI:59789"/>
        <dbReference type="ChEBI" id="CHEBI:137981"/>
        <dbReference type="EC" id="4.1.99.17"/>
    </reaction>
</comment>
<feature type="binding site" evidence="10">
    <location>
        <begin position="332"/>
        <end position="334"/>
    </location>
    <ligand>
        <name>substrate</name>
    </ligand>
</feature>
<dbReference type="EMBL" id="JALHAT010000012">
    <property type="protein sequence ID" value="MCJ1960780.1"/>
    <property type="molecule type" value="Genomic_DNA"/>
</dbReference>
<dbReference type="NCBIfam" id="NF006763">
    <property type="entry name" value="PRK09284.1"/>
    <property type="match status" value="1"/>
</dbReference>
<reference evidence="12" key="1">
    <citation type="submission" date="2022-03" db="EMBL/GenBank/DDBJ databases">
        <title>Identification of a novel bacterium isolated from mangrove sediments.</title>
        <authorList>
            <person name="Pan X."/>
        </authorList>
    </citation>
    <scope>NUCLEOTIDE SEQUENCE</scope>
    <source>
        <strain evidence="12">B2637</strain>
    </source>
</reference>
<feature type="domain" description="ThiC-associated" evidence="11">
    <location>
        <begin position="17"/>
        <end position="88"/>
    </location>
</feature>
<evidence type="ECO:0000256" key="1">
    <source>
        <dbReference type="ARBA" id="ARBA00003175"/>
    </source>
</evidence>
<feature type="binding site" evidence="10">
    <location>
        <position position="439"/>
    </location>
    <ligand>
        <name>substrate</name>
    </ligand>
</feature>
<gene>
    <name evidence="10 12" type="primary">thiC</name>
    <name evidence="12" type="ORF">MTR65_08820</name>
</gene>
<keyword evidence="7 10" id="KW-0408">Iron</keyword>
<dbReference type="Gene3D" id="6.10.250.620">
    <property type="match status" value="1"/>
</dbReference>
<dbReference type="EC" id="4.1.99.17" evidence="10"/>
<accession>A0ABT0AC50</accession>
<dbReference type="NCBIfam" id="TIGR00190">
    <property type="entry name" value="thiC"/>
    <property type="match status" value="1"/>
</dbReference>
<keyword evidence="8 10" id="KW-0411">Iron-sulfur</keyword>
<evidence type="ECO:0000256" key="5">
    <source>
        <dbReference type="ARBA" id="ARBA00022833"/>
    </source>
</evidence>
<dbReference type="InterPro" id="IPR037509">
    <property type="entry name" value="ThiC"/>
</dbReference>
<evidence type="ECO:0000256" key="3">
    <source>
        <dbReference type="ARBA" id="ARBA00022691"/>
    </source>
</evidence>
<evidence type="ECO:0000256" key="4">
    <source>
        <dbReference type="ARBA" id="ARBA00022723"/>
    </source>
</evidence>
<evidence type="ECO:0000256" key="9">
    <source>
        <dbReference type="ARBA" id="ARBA00023239"/>
    </source>
</evidence>
<keyword evidence="2 10" id="KW-0004">4Fe-4S</keyword>
<name>A0ABT0AC50_9SPHN</name>
<dbReference type="InterPro" id="IPR038521">
    <property type="entry name" value="ThiC/Bza_core_dom"/>
</dbReference>
<feature type="binding site" evidence="10">
    <location>
        <position position="276"/>
    </location>
    <ligand>
        <name>substrate</name>
    </ligand>
</feature>
<dbReference type="SFLD" id="SFLDS00113">
    <property type="entry name" value="Radical_SAM_Phosphomethylpyrim"/>
    <property type="match status" value="1"/>
</dbReference>
<comment type="similarity">
    <text evidence="10">Belongs to the ThiC family.</text>
</comment>
<dbReference type="PANTHER" id="PTHR30557:SF1">
    <property type="entry name" value="PHOSPHOMETHYLPYRIMIDINE SYNTHASE, CHLOROPLASTIC"/>
    <property type="match status" value="1"/>
</dbReference>
<dbReference type="SFLD" id="SFLDG01114">
    <property type="entry name" value="phosphomethylpyrimidine_syntha"/>
    <property type="match status" value="1"/>
</dbReference>